<sequence length="57" mass="6463">MLDFIDFIAALANPFASKTSLEELLLYILQLLVVVFKINGCTPFTIIKTMRSKFLIP</sequence>
<organism evidence="2 3">
    <name type="scientific">Arabidopsis thaliana</name>
    <name type="common">Mouse-ear cress</name>
    <dbReference type="NCBI Taxonomy" id="3702"/>
    <lineage>
        <taxon>Eukaryota</taxon>
        <taxon>Viridiplantae</taxon>
        <taxon>Streptophyta</taxon>
        <taxon>Embryophyta</taxon>
        <taxon>Tracheophyta</taxon>
        <taxon>Spermatophyta</taxon>
        <taxon>Magnoliopsida</taxon>
        <taxon>eudicotyledons</taxon>
        <taxon>Gunneridae</taxon>
        <taxon>Pentapetalae</taxon>
        <taxon>rosids</taxon>
        <taxon>malvids</taxon>
        <taxon>Brassicales</taxon>
        <taxon>Brassicaceae</taxon>
        <taxon>Camelineae</taxon>
        <taxon>Arabidopsis</taxon>
    </lineage>
</organism>
<dbReference type="AlphaFoldDB" id="A0A5S9WL53"/>
<reference evidence="2 3" key="1">
    <citation type="submission" date="2019-12" db="EMBL/GenBank/DDBJ databases">
        <authorList>
            <person name="Jiao W.-B."/>
            <person name="Schneeberger K."/>
        </authorList>
    </citation>
    <scope>NUCLEOTIDE SEQUENCE [LARGE SCALE GENOMIC DNA]</scope>
    <source>
        <strain evidence="3">cv. C24</strain>
    </source>
</reference>
<keyword evidence="1" id="KW-0472">Membrane</keyword>
<feature type="transmembrane region" description="Helical" evidence="1">
    <location>
        <begin position="24"/>
        <end position="47"/>
    </location>
</feature>
<evidence type="ECO:0000256" key="1">
    <source>
        <dbReference type="SAM" id="Phobius"/>
    </source>
</evidence>
<gene>
    <name evidence="2" type="ORF">C24_LOCUS3217</name>
</gene>
<dbReference type="Proteomes" id="UP000434276">
    <property type="component" value="Unassembled WGS sequence"/>
</dbReference>
<protein>
    <submittedName>
        <fullName evidence="2">Uncharacterized protein</fullName>
    </submittedName>
</protein>
<name>A0A5S9WL53_ARATH</name>
<evidence type="ECO:0000313" key="2">
    <source>
        <dbReference type="EMBL" id="CAA0262711.1"/>
    </source>
</evidence>
<accession>A0A5S9WL53</accession>
<proteinExistence type="predicted"/>
<keyword evidence="1" id="KW-0812">Transmembrane</keyword>
<evidence type="ECO:0000313" key="3">
    <source>
        <dbReference type="Proteomes" id="UP000434276"/>
    </source>
</evidence>
<dbReference type="EMBL" id="CACSHJ010000087">
    <property type="protein sequence ID" value="CAA0262711.1"/>
    <property type="molecule type" value="Genomic_DNA"/>
</dbReference>
<keyword evidence="1" id="KW-1133">Transmembrane helix</keyword>